<dbReference type="AlphaFoldDB" id="A0A7S0IIV1"/>
<name>A0A7S0IIV1_9EUKA</name>
<dbReference type="SUPFAM" id="SSF50729">
    <property type="entry name" value="PH domain-like"/>
    <property type="match status" value="1"/>
</dbReference>
<reference evidence="2" key="1">
    <citation type="submission" date="2021-01" db="EMBL/GenBank/DDBJ databases">
        <authorList>
            <person name="Corre E."/>
            <person name="Pelletier E."/>
            <person name="Niang G."/>
            <person name="Scheremetjew M."/>
            <person name="Finn R."/>
            <person name="Kale V."/>
            <person name="Holt S."/>
            <person name="Cochrane G."/>
            <person name="Meng A."/>
            <person name="Brown T."/>
            <person name="Cohen L."/>
        </authorList>
    </citation>
    <scope>NUCLEOTIDE SEQUENCE</scope>
    <source>
        <strain evidence="2">RCC1130</strain>
    </source>
</reference>
<sequence length="282" mass="31792">MGEAASAGTHADITRMHAAWLQLGEHVESDHRPCLGRKYVVLDLDVCTLRWYERGEGEDERGSRALSLARISTVGDEDFLWRVLVLPENGNDVKALTLEAASKGERDVWLQWLQCAAHKERCGDGNWQHAVPLSAESVELSRLRNELKEQQTLSDKVVGKLREELLKSHASMQALRREANELREEVHRSRKQVVQLQAQLDGRPARRQSRRSSRAATLSANDSTAVEPNVWPVTTTIDDESHKPLLKWLSDRLVFARALLPGSAERKSKPRDIDIVPALPLK</sequence>
<accession>A0A7S0IIV1</accession>
<evidence type="ECO:0000313" key="2">
    <source>
        <dbReference type="EMBL" id="CAD8523269.1"/>
    </source>
</evidence>
<evidence type="ECO:0008006" key="3">
    <source>
        <dbReference type="Google" id="ProtNLM"/>
    </source>
</evidence>
<evidence type="ECO:0000256" key="1">
    <source>
        <dbReference type="SAM" id="MobiDB-lite"/>
    </source>
</evidence>
<organism evidence="2">
    <name type="scientific">Calcidiscus leptoporus</name>
    <dbReference type="NCBI Taxonomy" id="127549"/>
    <lineage>
        <taxon>Eukaryota</taxon>
        <taxon>Haptista</taxon>
        <taxon>Haptophyta</taxon>
        <taxon>Prymnesiophyceae</taxon>
        <taxon>Coccolithales</taxon>
        <taxon>Calcidiscaceae</taxon>
        <taxon>Calcidiscus</taxon>
    </lineage>
</organism>
<protein>
    <recommendedName>
        <fullName evidence="3">PH domain-containing protein</fullName>
    </recommendedName>
</protein>
<feature type="region of interest" description="Disordered" evidence="1">
    <location>
        <begin position="197"/>
        <end position="224"/>
    </location>
</feature>
<gene>
    <name evidence="2" type="ORF">CLEP1334_LOCUS612</name>
</gene>
<proteinExistence type="predicted"/>
<dbReference type="EMBL" id="HBER01001157">
    <property type="protein sequence ID" value="CAD8523269.1"/>
    <property type="molecule type" value="Transcribed_RNA"/>
</dbReference>